<organism evidence="2">
    <name type="scientific">uncultured Desulfovibrio sp</name>
    <dbReference type="NCBI Taxonomy" id="167968"/>
    <lineage>
        <taxon>Bacteria</taxon>
        <taxon>Pseudomonadati</taxon>
        <taxon>Thermodesulfobacteriota</taxon>
        <taxon>Desulfovibrionia</taxon>
        <taxon>Desulfovibrionales</taxon>
        <taxon>Desulfovibrionaceae</taxon>
        <taxon>Desulfovibrio</taxon>
        <taxon>environmental samples</taxon>
    </lineage>
</organism>
<dbReference type="RefSeq" id="WP_179979237.1">
    <property type="nucleotide sequence ID" value="NZ_LT608333.1"/>
</dbReference>
<dbReference type="EMBL" id="FMJC01000001">
    <property type="protein sequence ID" value="SCM70300.1"/>
    <property type="molecule type" value="Genomic_DNA"/>
</dbReference>
<feature type="domain" description="Putative regulatory protein FmdB zinc ribbon" evidence="1">
    <location>
        <begin position="1"/>
        <end position="40"/>
    </location>
</feature>
<proteinExistence type="predicted"/>
<gene>
    <name evidence="2" type="ORF">KL86DES1_10320</name>
</gene>
<accession>A0A212KYF6</accession>
<dbReference type="InterPro" id="IPR013429">
    <property type="entry name" value="Regulatory_FmdB_Zinc_ribbon"/>
</dbReference>
<evidence type="ECO:0000259" key="1">
    <source>
        <dbReference type="SMART" id="SM00834"/>
    </source>
</evidence>
<dbReference type="NCBIfam" id="TIGR02605">
    <property type="entry name" value="CxxC_CxxC_SSSS"/>
    <property type="match status" value="1"/>
</dbReference>
<dbReference type="SMART" id="SM00834">
    <property type="entry name" value="CxxC_CXXC_SSSS"/>
    <property type="match status" value="1"/>
</dbReference>
<evidence type="ECO:0000313" key="2">
    <source>
        <dbReference type="EMBL" id="SCM70300.1"/>
    </source>
</evidence>
<reference evidence="2" key="1">
    <citation type="submission" date="2016-08" db="EMBL/GenBank/DDBJ databases">
        <authorList>
            <person name="Seilhamer J.J."/>
        </authorList>
    </citation>
    <scope>NUCLEOTIDE SEQUENCE</scope>
    <source>
        <strain evidence="2">86-1</strain>
    </source>
</reference>
<name>A0A212KYF6_9BACT</name>
<protein>
    <submittedName>
        <fullName evidence="2">Regulatory protein, FmdB family</fullName>
    </submittedName>
</protein>
<dbReference type="Pfam" id="PF09723">
    <property type="entry name" value="Zn_ribbon_8"/>
    <property type="match status" value="1"/>
</dbReference>
<sequence length="77" mass="7739">MPIFEYSCEKCDRKFEELVYGDAAPVCPYCGSDATHKLMSCCAHHGGGAHGGEYAPSSGSGGGCAGCSGGNCASCGH</sequence>
<dbReference type="AlphaFoldDB" id="A0A212KYF6"/>